<evidence type="ECO:0000313" key="1">
    <source>
        <dbReference type="EMBL" id="PFH45510.1"/>
    </source>
</evidence>
<protein>
    <submittedName>
        <fullName evidence="1">Uncharacterized protein</fullName>
    </submittedName>
</protein>
<name>A0A2A9NCQ7_9AGAR</name>
<reference evidence="1 2" key="1">
    <citation type="submission" date="2014-02" db="EMBL/GenBank/DDBJ databases">
        <title>Transposable element dynamics among asymbiotic and ectomycorrhizal Amanita fungi.</title>
        <authorList>
            <consortium name="DOE Joint Genome Institute"/>
            <person name="Hess J."/>
            <person name="Skrede I."/>
            <person name="Wolfe B."/>
            <person name="LaButti K."/>
            <person name="Ohm R.A."/>
            <person name="Grigoriev I.V."/>
            <person name="Pringle A."/>
        </authorList>
    </citation>
    <scope>NUCLEOTIDE SEQUENCE [LARGE SCALE GENOMIC DNA]</scope>
    <source>
        <strain evidence="1 2">SKay4041</strain>
    </source>
</reference>
<dbReference type="OrthoDB" id="3046524at2759"/>
<feature type="non-terminal residue" evidence="1">
    <location>
        <position position="1"/>
    </location>
</feature>
<organism evidence="1 2">
    <name type="scientific">Amanita thiersii Skay4041</name>
    <dbReference type="NCBI Taxonomy" id="703135"/>
    <lineage>
        <taxon>Eukaryota</taxon>
        <taxon>Fungi</taxon>
        <taxon>Dikarya</taxon>
        <taxon>Basidiomycota</taxon>
        <taxon>Agaricomycotina</taxon>
        <taxon>Agaricomycetes</taxon>
        <taxon>Agaricomycetidae</taxon>
        <taxon>Agaricales</taxon>
        <taxon>Pluteineae</taxon>
        <taxon>Amanitaceae</taxon>
        <taxon>Amanita</taxon>
    </lineage>
</organism>
<accession>A0A2A9NCQ7</accession>
<gene>
    <name evidence="1" type="ORF">AMATHDRAFT_159151</name>
</gene>
<dbReference type="AlphaFoldDB" id="A0A2A9NCQ7"/>
<proteinExistence type="predicted"/>
<dbReference type="EMBL" id="KZ302357">
    <property type="protein sequence ID" value="PFH45510.1"/>
    <property type="molecule type" value="Genomic_DNA"/>
</dbReference>
<dbReference type="Proteomes" id="UP000242287">
    <property type="component" value="Unassembled WGS sequence"/>
</dbReference>
<sequence length="69" mass="8062">PLMFFERFCKDEDIIHVYAHPTFSNFVSEYVVHHCLKGCWRSTICPEGCFPFVALFDPDIVIPPSDIHF</sequence>
<evidence type="ECO:0000313" key="2">
    <source>
        <dbReference type="Proteomes" id="UP000242287"/>
    </source>
</evidence>
<keyword evidence="2" id="KW-1185">Reference proteome</keyword>